<dbReference type="HAMAP" id="MF_00277">
    <property type="entry name" value="PII_uridylyl_transf"/>
    <property type="match status" value="1"/>
</dbReference>
<dbReference type="InterPro" id="IPR005105">
    <property type="entry name" value="GlnD_Uridyltrans_N"/>
</dbReference>
<evidence type="ECO:0000256" key="4">
    <source>
        <dbReference type="ARBA" id="ARBA00022801"/>
    </source>
</evidence>
<name>A0ABY6BDU1_9GAMM</name>
<feature type="domain" description="ACT" evidence="9">
    <location>
        <begin position="705"/>
        <end position="787"/>
    </location>
</feature>
<comment type="caution">
    <text evidence="8">Lacks conserved residue(s) required for the propagation of feature annotation.</text>
</comment>
<dbReference type="CDD" id="cd04900">
    <property type="entry name" value="ACT_UUR-like_1"/>
    <property type="match status" value="1"/>
</dbReference>
<dbReference type="Pfam" id="PF03445">
    <property type="entry name" value="DUF294"/>
    <property type="match status" value="1"/>
</dbReference>
<dbReference type="InterPro" id="IPR010043">
    <property type="entry name" value="UTase/UR"/>
</dbReference>
<evidence type="ECO:0000256" key="7">
    <source>
        <dbReference type="ARBA" id="ARBA00047968"/>
    </source>
</evidence>
<sequence>METATAPVVALPRLPAAIPRSGISESARLALRQWLGDTDRALADAFRDGASVDELVPARAQAIEKLLRHVWTAIVGEPATLALFAVGGFGRGELFPRSDTDLLVLTDAVPQGSQARSLETLFTCLWDLGLKPGHAVRTLAQCRELAASDASVYTSLLEGRRIAGAAVFDQGWDAMLGDPAVWPPAKYLAAKREEQAVRHARYHDTAYNLEPNLKDGPGGLRSLHVIGWLGRRLFGIGDLRGLARKGLLSKSEWLALGEARATLWRARYALHLLAGRPEERLLFDFQRELASRLGYRDEHAQNLGVEQFMQSYYRAAMVFERTNAAFLQRCDEALAEPVLLQAEPIGDGFVAMGDRVDIREPDLFERRPAALIDVFIVLVDNPELSGLRAHAQCRLQAALELHGESLREDAAVHAAFLRLLRRGAPAVEALARMSRHGLLAQYLPAFGKVVGRMQYDLFHVYTVDEHTLRVLRIVARFAQPQHSREFALASDLFSRLAKPELLLLAALFHDIAKGRGGDHSELGEVEARDFCARLGLSPGDIDIVAWLVRWHLLMSVTAQRQDITDPDVVHRFAAQVGEWDRLDLLYLLTCADIAGTSPKLWNSWKDRLLADLYVAARYVLRGDLERPPHADEQRRDCQAQALEILAAEGIDQQPVTEVWNDFPEEAFLRYRPEQIAWQTRAIVMAAAEDLPLVLVQADGLRGGSEIFIYADDRDGLFATVTAALDRLHLSVQEARILSSRSGMSIDTFLVLDASGEAIDRGERSELVAETLRRALRQNPYRPQLAKRSMARPLRHFHIPARIEFRSEANAERTQVSLVCSDRPGLLAVVAQVFRERRVRVHDARIATFGERAEDFFQITDQNNRPLSRDSEQALQQALLARLNAPPAPTVTKEIHARS</sequence>
<dbReference type="InterPro" id="IPR002912">
    <property type="entry name" value="ACT_dom"/>
</dbReference>
<dbReference type="SMART" id="SM00471">
    <property type="entry name" value="HDc"/>
    <property type="match status" value="1"/>
</dbReference>
<comment type="catalytic activity">
    <reaction evidence="7">
        <text>guanosine 3',5'-bis(diphosphate) + H2O = GDP + diphosphate + H(+)</text>
        <dbReference type="Rhea" id="RHEA:14253"/>
        <dbReference type="ChEBI" id="CHEBI:15377"/>
        <dbReference type="ChEBI" id="CHEBI:15378"/>
        <dbReference type="ChEBI" id="CHEBI:33019"/>
        <dbReference type="ChEBI" id="CHEBI:58189"/>
        <dbReference type="ChEBI" id="CHEBI:77828"/>
        <dbReference type="EC" id="3.1.7.2"/>
    </reaction>
</comment>
<evidence type="ECO:0000259" key="9">
    <source>
        <dbReference type="PROSITE" id="PS51671"/>
    </source>
</evidence>
<reference evidence="11" key="1">
    <citation type="submission" date="2022-09" db="EMBL/GenBank/DDBJ databases">
        <title>Tahibacter sp. nov., isolated from a fresh water.</title>
        <authorList>
            <person name="Baek J.H."/>
            <person name="Lee J.K."/>
            <person name="Kim J.M."/>
            <person name="Jeon C.O."/>
        </authorList>
    </citation>
    <scope>NUCLEOTIDE SEQUENCE</scope>
    <source>
        <strain evidence="11">W38</strain>
    </source>
</reference>
<keyword evidence="4 8" id="KW-0378">Hydrolase</keyword>
<comment type="cofactor">
    <cofactor evidence="8">
        <name>Mg(2+)</name>
        <dbReference type="ChEBI" id="CHEBI:18420"/>
    </cofactor>
</comment>
<dbReference type="PIRSF" id="PIRSF006288">
    <property type="entry name" value="PII_uridyltransf"/>
    <property type="match status" value="1"/>
</dbReference>
<dbReference type="CDD" id="cd04899">
    <property type="entry name" value="ACT_ACR-UUR-like_2"/>
    <property type="match status" value="1"/>
</dbReference>
<dbReference type="Proteomes" id="UP001064632">
    <property type="component" value="Chromosome"/>
</dbReference>
<dbReference type="Gene3D" id="1.10.3210.10">
    <property type="entry name" value="Hypothetical protein af1432"/>
    <property type="match status" value="1"/>
</dbReference>
<dbReference type="EMBL" id="CP104694">
    <property type="protein sequence ID" value="UXI66791.1"/>
    <property type="molecule type" value="Genomic_DNA"/>
</dbReference>
<keyword evidence="6 8" id="KW-0511">Multifunctional enzyme</keyword>
<dbReference type="InterPro" id="IPR003607">
    <property type="entry name" value="HD/PDEase_dom"/>
</dbReference>
<feature type="domain" description="ACT" evidence="9">
    <location>
        <begin position="814"/>
        <end position="897"/>
    </location>
</feature>
<dbReference type="InterPro" id="IPR006674">
    <property type="entry name" value="HD_domain"/>
</dbReference>
<gene>
    <name evidence="8 11" type="primary">glnD</name>
    <name evidence="11" type="ORF">N4264_18830</name>
</gene>
<dbReference type="GO" id="GO:0008773">
    <property type="term" value="F:[protein-PII] uridylyltransferase activity"/>
    <property type="evidence" value="ECO:0007669"/>
    <property type="project" value="UniProtKB-EC"/>
</dbReference>
<evidence type="ECO:0000313" key="12">
    <source>
        <dbReference type="Proteomes" id="UP001064632"/>
    </source>
</evidence>
<keyword evidence="3" id="KW-0677">Repeat</keyword>
<dbReference type="RefSeq" id="WP_261693771.1">
    <property type="nucleotide sequence ID" value="NZ_CP104694.1"/>
</dbReference>
<comment type="similarity">
    <text evidence="8">Belongs to the GlnD family.</text>
</comment>
<evidence type="ECO:0000256" key="8">
    <source>
        <dbReference type="HAMAP-Rule" id="MF_00277"/>
    </source>
</evidence>
<dbReference type="PROSITE" id="PS51831">
    <property type="entry name" value="HD"/>
    <property type="match status" value="1"/>
</dbReference>
<comment type="domain">
    <text evidence="8">Has four distinct domains: an N-terminal nucleotidyltransferase (NT) domain responsible for UTase activity, a central HD domain that encodes UR activity, and two C-terminal ACT domains that seem to have a role in glutamine sensing.</text>
</comment>
<dbReference type="EC" id="2.7.7.59" evidence="8"/>
<evidence type="ECO:0000256" key="5">
    <source>
        <dbReference type="ARBA" id="ARBA00022842"/>
    </source>
</evidence>
<keyword evidence="2 8" id="KW-0548">Nucleotidyltransferase</keyword>
<evidence type="ECO:0000256" key="1">
    <source>
        <dbReference type="ARBA" id="ARBA00022679"/>
    </source>
</evidence>
<dbReference type="InterPro" id="IPR043519">
    <property type="entry name" value="NT_sf"/>
</dbReference>
<dbReference type="PROSITE" id="PS51671">
    <property type="entry name" value="ACT"/>
    <property type="match status" value="2"/>
</dbReference>
<dbReference type="NCBIfam" id="TIGR01693">
    <property type="entry name" value="UTase_glnD"/>
    <property type="match status" value="1"/>
</dbReference>
<dbReference type="InterPro" id="IPR013546">
    <property type="entry name" value="PII_UdlTrfase/GS_AdlTrfase"/>
</dbReference>
<keyword evidence="5 8" id="KW-0460">Magnesium</keyword>
<dbReference type="InterPro" id="IPR045865">
    <property type="entry name" value="ACT-like_dom_sf"/>
</dbReference>
<comment type="catalytic activity">
    <reaction evidence="8">
        <text>[protein-PII]-L-tyrosine + UTP = [protein-PII]-uridylyl-L-tyrosine + diphosphate</text>
        <dbReference type="Rhea" id="RHEA:13673"/>
        <dbReference type="Rhea" id="RHEA-COMP:12147"/>
        <dbReference type="Rhea" id="RHEA-COMP:12148"/>
        <dbReference type="ChEBI" id="CHEBI:33019"/>
        <dbReference type="ChEBI" id="CHEBI:46398"/>
        <dbReference type="ChEBI" id="CHEBI:46858"/>
        <dbReference type="ChEBI" id="CHEBI:90602"/>
        <dbReference type="EC" id="2.7.7.59"/>
    </reaction>
</comment>
<dbReference type="SUPFAM" id="SSF81301">
    <property type="entry name" value="Nucleotidyltransferase"/>
    <property type="match status" value="1"/>
</dbReference>
<dbReference type="SUPFAM" id="SSF55021">
    <property type="entry name" value="ACT-like"/>
    <property type="match status" value="2"/>
</dbReference>
<protein>
    <recommendedName>
        <fullName evidence="8">Bifunctional uridylyltransferase/uridylyl-removing enzyme</fullName>
        <shortName evidence="8">UTase/UR</shortName>
    </recommendedName>
    <alternativeName>
        <fullName evidence="8">Bifunctional [protein-PII] modification enzyme</fullName>
    </alternativeName>
    <alternativeName>
        <fullName evidence="8">Bifunctional nitrogen sensor protein</fullName>
    </alternativeName>
    <domain>
        <recommendedName>
            <fullName evidence="8">[Protein-PII] uridylyltransferase</fullName>
            <shortName evidence="8">PII uridylyltransferase</shortName>
            <shortName evidence="8">UTase</shortName>
            <ecNumber evidence="8">2.7.7.59</ecNumber>
        </recommendedName>
    </domain>
    <domain>
        <recommendedName>
            <fullName evidence="8">[Protein-PII]-UMP uridylyl-removing enzyme</fullName>
            <shortName evidence="8">UR</shortName>
            <ecNumber evidence="8">3.1.4.-</ecNumber>
        </recommendedName>
    </domain>
</protein>
<accession>A0ABY6BDU1</accession>
<dbReference type="Gene3D" id="3.30.70.260">
    <property type="match status" value="1"/>
</dbReference>
<proteinExistence type="inferred from homology"/>
<evidence type="ECO:0000256" key="2">
    <source>
        <dbReference type="ARBA" id="ARBA00022695"/>
    </source>
</evidence>
<dbReference type="EC" id="3.1.4.-" evidence="8"/>
<keyword evidence="1 8" id="KW-0808">Transferase</keyword>
<comment type="function">
    <text evidence="8">Modifies, by uridylylation and deuridylylation, the PII regulatory proteins (GlnB and homologs), in response to the nitrogen status of the cell that GlnD senses through the glutamine level. Under low glutamine levels, catalyzes the conversion of the PII proteins and UTP to PII-UMP and PPi, while under higher glutamine levels, GlnD hydrolyzes PII-UMP to PII and UMP (deuridylylation). Thus, controls uridylylation state and activity of the PII proteins, and plays an important role in the regulation of nitrogen metabolism.</text>
</comment>
<dbReference type="Pfam" id="PF01966">
    <property type="entry name" value="HD"/>
    <property type="match status" value="1"/>
</dbReference>
<comment type="activity regulation">
    <text evidence="8">Uridylyltransferase (UTase) activity is inhibited by glutamine, while glutamine activates uridylyl-removing (UR) activity.</text>
</comment>
<evidence type="ECO:0000256" key="6">
    <source>
        <dbReference type="ARBA" id="ARBA00023268"/>
    </source>
</evidence>
<comment type="catalytic activity">
    <reaction evidence="8">
        <text>[protein-PII]-uridylyl-L-tyrosine + H2O = [protein-PII]-L-tyrosine + UMP + H(+)</text>
        <dbReference type="Rhea" id="RHEA:48600"/>
        <dbReference type="Rhea" id="RHEA-COMP:12147"/>
        <dbReference type="Rhea" id="RHEA-COMP:12148"/>
        <dbReference type="ChEBI" id="CHEBI:15377"/>
        <dbReference type="ChEBI" id="CHEBI:15378"/>
        <dbReference type="ChEBI" id="CHEBI:46858"/>
        <dbReference type="ChEBI" id="CHEBI:57865"/>
        <dbReference type="ChEBI" id="CHEBI:90602"/>
    </reaction>
</comment>
<dbReference type="SUPFAM" id="SSF109604">
    <property type="entry name" value="HD-domain/PDEase-like"/>
    <property type="match status" value="1"/>
</dbReference>
<dbReference type="PANTHER" id="PTHR47320:SF1">
    <property type="entry name" value="BIFUNCTIONAL URIDYLYLTRANSFERASE_URIDYLYL-REMOVING ENZYME"/>
    <property type="match status" value="1"/>
</dbReference>
<evidence type="ECO:0000256" key="3">
    <source>
        <dbReference type="ARBA" id="ARBA00022737"/>
    </source>
</evidence>
<organism evidence="11 12">
    <name type="scientific">Tahibacter amnicola</name>
    <dbReference type="NCBI Taxonomy" id="2976241"/>
    <lineage>
        <taxon>Bacteria</taxon>
        <taxon>Pseudomonadati</taxon>
        <taxon>Pseudomonadota</taxon>
        <taxon>Gammaproteobacteria</taxon>
        <taxon>Lysobacterales</taxon>
        <taxon>Rhodanobacteraceae</taxon>
        <taxon>Tahibacter</taxon>
    </lineage>
</organism>
<feature type="region of interest" description="Uridylyltransferase" evidence="8">
    <location>
        <begin position="1"/>
        <end position="344"/>
    </location>
</feature>
<dbReference type="Pfam" id="PF08335">
    <property type="entry name" value="GlnD_UR_UTase"/>
    <property type="match status" value="1"/>
</dbReference>
<dbReference type="CDD" id="cd00077">
    <property type="entry name" value="HDc"/>
    <property type="match status" value="1"/>
</dbReference>
<evidence type="ECO:0000313" key="11">
    <source>
        <dbReference type="EMBL" id="UXI66791.1"/>
    </source>
</evidence>
<dbReference type="SUPFAM" id="SSF81593">
    <property type="entry name" value="Nucleotidyltransferase substrate binding subunit/domain"/>
    <property type="match status" value="1"/>
</dbReference>
<evidence type="ECO:0000259" key="10">
    <source>
        <dbReference type="PROSITE" id="PS51831"/>
    </source>
</evidence>
<feature type="domain" description="HD" evidence="10">
    <location>
        <begin position="463"/>
        <end position="585"/>
    </location>
</feature>
<dbReference type="CDD" id="cd05401">
    <property type="entry name" value="NT_GlnE_GlnD_like"/>
    <property type="match status" value="1"/>
</dbReference>
<keyword evidence="12" id="KW-1185">Reference proteome</keyword>
<dbReference type="PANTHER" id="PTHR47320">
    <property type="entry name" value="BIFUNCTIONAL URIDYLYLTRANSFERASE/URIDYLYL-REMOVING ENZYME"/>
    <property type="match status" value="1"/>
</dbReference>